<keyword evidence="2" id="KW-1185">Reference proteome</keyword>
<proteinExistence type="predicted"/>
<protein>
    <submittedName>
        <fullName evidence="1">Uncharacterized protein</fullName>
    </submittedName>
</protein>
<dbReference type="AlphaFoldDB" id="A0A067GPY0"/>
<gene>
    <name evidence="1" type="ORF">CISIN_1g039463mg</name>
</gene>
<reference evidence="1 2" key="1">
    <citation type="submission" date="2014-04" db="EMBL/GenBank/DDBJ databases">
        <authorList>
            <consortium name="International Citrus Genome Consortium"/>
            <person name="Gmitter F."/>
            <person name="Chen C."/>
            <person name="Farmerie W."/>
            <person name="Harkins T."/>
            <person name="Desany B."/>
            <person name="Mohiuddin M."/>
            <person name="Kodira C."/>
            <person name="Borodovsky M."/>
            <person name="Lomsadze A."/>
            <person name="Burns P."/>
            <person name="Jenkins J."/>
            <person name="Prochnik S."/>
            <person name="Shu S."/>
            <person name="Chapman J."/>
            <person name="Pitluck S."/>
            <person name="Schmutz J."/>
            <person name="Rokhsar D."/>
        </authorList>
    </citation>
    <scope>NUCLEOTIDE SEQUENCE</scope>
</reference>
<name>A0A067GPY0_CITSI</name>
<evidence type="ECO:0000313" key="2">
    <source>
        <dbReference type="Proteomes" id="UP000027120"/>
    </source>
</evidence>
<evidence type="ECO:0000313" key="1">
    <source>
        <dbReference type="EMBL" id="KDO81773.1"/>
    </source>
</evidence>
<sequence length="89" mass="9824">MFVDSKVTVRKKRSFVDGPPLLELLHLGKSHIPSPCGAALLPLPFGNCHETYILSFSIVLMNSVPIPMCLFFCDTNCTSFLNFNDMMGG</sequence>
<accession>A0A067GPY0</accession>
<dbReference type="Proteomes" id="UP000027120">
    <property type="component" value="Unassembled WGS sequence"/>
</dbReference>
<dbReference type="EMBL" id="KK784876">
    <property type="protein sequence ID" value="KDO81773.1"/>
    <property type="molecule type" value="Genomic_DNA"/>
</dbReference>
<organism evidence="1 2">
    <name type="scientific">Citrus sinensis</name>
    <name type="common">Sweet orange</name>
    <name type="synonym">Citrus aurantium var. sinensis</name>
    <dbReference type="NCBI Taxonomy" id="2711"/>
    <lineage>
        <taxon>Eukaryota</taxon>
        <taxon>Viridiplantae</taxon>
        <taxon>Streptophyta</taxon>
        <taxon>Embryophyta</taxon>
        <taxon>Tracheophyta</taxon>
        <taxon>Spermatophyta</taxon>
        <taxon>Magnoliopsida</taxon>
        <taxon>eudicotyledons</taxon>
        <taxon>Gunneridae</taxon>
        <taxon>Pentapetalae</taxon>
        <taxon>rosids</taxon>
        <taxon>malvids</taxon>
        <taxon>Sapindales</taxon>
        <taxon>Rutaceae</taxon>
        <taxon>Aurantioideae</taxon>
        <taxon>Citrus</taxon>
    </lineage>
</organism>